<keyword evidence="2" id="KW-1185">Reference proteome</keyword>
<gene>
    <name evidence="1" type="ORF">CCAP1982_LOCUS22144</name>
</gene>
<accession>A0A811VCU7</accession>
<proteinExistence type="predicted"/>
<evidence type="ECO:0000313" key="1">
    <source>
        <dbReference type="EMBL" id="CAD7014138.1"/>
    </source>
</evidence>
<name>A0A811VCU7_CERCA</name>
<evidence type="ECO:0000313" key="2">
    <source>
        <dbReference type="Proteomes" id="UP000606786"/>
    </source>
</evidence>
<dbReference type="EMBL" id="CAJHJT010000056">
    <property type="protein sequence ID" value="CAD7014138.1"/>
    <property type="molecule type" value="Genomic_DNA"/>
</dbReference>
<comment type="caution">
    <text evidence="1">The sequence shown here is derived from an EMBL/GenBank/DDBJ whole genome shotgun (WGS) entry which is preliminary data.</text>
</comment>
<feature type="non-terminal residue" evidence="1">
    <location>
        <position position="1"/>
    </location>
</feature>
<dbReference type="AlphaFoldDB" id="A0A811VCU7"/>
<dbReference type="Proteomes" id="UP000606786">
    <property type="component" value="Unassembled WGS sequence"/>
</dbReference>
<organism evidence="1 2">
    <name type="scientific">Ceratitis capitata</name>
    <name type="common">Mediterranean fruit fly</name>
    <name type="synonym">Tephritis capitata</name>
    <dbReference type="NCBI Taxonomy" id="7213"/>
    <lineage>
        <taxon>Eukaryota</taxon>
        <taxon>Metazoa</taxon>
        <taxon>Ecdysozoa</taxon>
        <taxon>Arthropoda</taxon>
        <taxon>Hexapoda</taxon>
        <taxon>Insecta</taxon>
        <taxon>Pterygota</taxon>
        <taxon>Neoptera</taxon>
        <taxon>Endopterygota</taxon>
        <taxon>Diptera</taxon>
        <taxon>Brachycera</taxon>
        <taxon>Muscomorpha</taxon>
        <taxon>Tephritoidea</taxon>
        <taxon>Tephritidae</taxon>
        <taxon>Ceratitis</taxon>
        <taxon>Ceratitis</taxon>
    </lineage>
</organism>
<protein>
    <submittedName>
        <fullName evidence="1">(Mediterranean fruit fly) hypothetical protein</fullName>
    </submittedName>
</protein>
<sequence>NQHANNKQQTAISSAAQPLEWQQPSLSLRTNIGIWYLVQFKSCHTGSGVQ</sequence>
<reference evidence="1" key="1">
    <citation type="submission" date="2020-11" db="EMBL/GenBank/DDBJ databases">
        <authorList>
            <person name="Whitehead M."/>
        </authorList>
    </citation>
    <scope>NUCLEOTIDE SEQUENCE</scope>
    <source>
        <strain evidence="1">EGII</strain>
    </source>
</reference>